<dbReference type="RefSeq" id="WP_342074417.1">
    <property type="nucleotide sequence ID" value="NZ_JAQJCQ010000017.1"/>
</dbReference>
<dbReference type="Proteomes" id="UP001486626">
    <property type="component" value="Unassembled WGS sequence"/>
</dbReference>
<dbReference type="EMBL" id="JAQJCQ010000017">
    <property type="protein sequence ID" value="MEL4893207.1"/>
    <property type="molecule type" value="Genomic_DNA"/>
</dbReference>
<sequence length="99" mass="10209">MRPHRVLALALTTLLAPLTVLAATPQQTAGALPDRLQAVGLAAVEADQHRDPALNHLRIARSVAPGPAEYATPGHVDPALIADVAAWVRALPANHGAAP</sequence>
<organism evidence="2 3">
    <name type="scientific">Xanthomonas protegens</name>
    <dbReference type="NCBI Taxonomy" id="3380705"/>
    <lineage>
        <taxon>Bacteria</taxon>
        <taxon>Pseudomonadati</taxon>
        <taxon>Pseudomonadota</taxon>
        <taxon>Gammaproteobacteria</taxon>
        <taxon>Lysobacterales</taxon>
        <taxon>Lysobacteraceae</taxon>
        <taxon>Xanthomonas</taxon>
    </lineage>
</organism>
<accession>A0ABU9LEQ7</accession>
<evidence type="ECO:0000313" key="2">
    <source>
        <dbReference type="EMBL" id="MEL4893207.1"/>
    </source>
</evidence>
<evidence type="ECO:0000256" key="1">
    <source>
        <dbReference type="SAM" id="SignalP"/>
    </source>
</evidence>
<keyword evidence="3" id="KW-1185">Reference proteome</keyword>
<protein>
    <submittedName>
        <fullName evidence="2">Uncharacterized protein</fullName>
    </submittedName>
</protein>
<comment type="caution">
    <text evidence="2">The sequence shown here is derived from an EMBL/GenBank/DDBJ whole genome shotgun (WGS) entry which is preliminary data.</text>
</comment>
<name>A0ABU9LEQ7_9XANT</name>
<reference evidence="2 3" key="1">
    <citation type="journal article" date="2024" name="FEMS Microbiol. Lett.">
        <title>Xanthomonas protegens sp. nov., a novel rice seed-associated bacterium, provides in vivo protection against X. oryzae pv. oryzae, the bacterial leaf blight pathogen.</title>
        <authorList>
            <person name="Rana R."/>
            <person name="Sharma A."/>
            <person name="Madhavan V.N."/>
            <person name="Korpole S."/>
            <person name="Sonti R.V."/>
            <person name="Patel H.K."/>
            <person name="Patil P.B."/>
        </authorList>
    </citation>
    <scope>NUCLEOTIDE SEQUENCE [LARGE SCALE GENOMIC DNA]</scope>
    <source>
        <strain evidence="2 3">PPL118</strain>
    </source>
</reference>
<keyword evidence="1" id="KW-0732">Signal</keyword>
<evidence type="ECO:0000313" key="3">
    <source>
        <dbReference type="Proteomes" id="UP001486626"/>
    </source>
</evidence>
<feature type="chain" id="PRO_5046750459" evidence="1">
    <location>
        <begin position="23"/>
        <end position="99"/>
    </location>
</feature>
<proteinExistence type="predicted"/>
<feature type="signal peptide" evidence="1">
    <location>
        <begin position="1"/>
        <end position="22"/>
    </location>
</feature>
<gene>
    <name evidence="2" type="ORF">PIQ37_17420</name>
</gene>